<evidence type="ECO:0000313" key="1">
    <source>
        <dbReference type="EMBL" id="GAC78793.1"/>
    </source>
</evidence>
<proteinExistence type="predicted"/>
<sequence length="77" mass="8083">MPAAAPSTPQTDLVLIDGRAAVTVARTAALLDLSDDTIFRLIDAGELSTPARRPRTRGVTVLVTAESIRDYLYGGAA</sequence>
<dbReference type="Proteomes" id="UP000035009">
    <property type="component" value="Unassembled WGS sequence"/>
</dbReference>
<protein>
    <recommendedName>
        <fullName evidence="3">Helix-turn-helix domain-containing protein</fullName>
    </recommendedName>
</protein>
<dbReference type="STRING" id="410332.SAMN04488550_2921"/>
<reference evidence="1 2" key="1">
    <citation type="submission" date="2013-02" db="EMBL/GenBank/DDBJ databases">
        <title>Whole genome shotgun sequence of Gordonia malaquae NBRC 108250.</title>
        <authorList>
            <person name="Yoshida I."/>
            <person name="Hosoyama A."/>
            <person name="Tsuchikane K."/>
            <person name="Ando Y."/>
            <person name="Baba S."/>
            <person name="Ohji S."/>
            <person name="Hamada M."/>
            <person name="Tamura T."/>
            <person name="Yamazoe A."/>
            <person name="Yamazaki S."/>
            <person name="Fujita N."/>
        </authorList>
    </citation>
    <scope>NUCLEOTIDE SEQUENCE [LARGE SCALE GENOMIC DNA]</scope>
    <source>
        <strain evidence="1 2">NBRC 108250</strain>
    </source>
</reference>
<comment type="caution">
    <text evidence="1">The sequence shown here is derived from an EMBL/GenBank/DDBJ whole genome shotgun (WGS) entry which is preliminary data.</text>
</comment>
<keyword evidence="2" id="KW-1185">Reference proteome</keyword>
<organism evidence="1 2">
    <name type="scientific">Gordonia malaquae NBRC 108250</name>
    <dbReference type="NCBI Taxonomy" id="1223542"/>
    <lineage>
        <taxon>Bacteria</taxon>
        <taxon>Bacillati</taxon>
        <taxon>Actinomycetota</taxon>
        <taxon>Actinomycetes</taxon>
        <taxon>Mycobacteriales</taxon>
        <taxon>Gordoniaceae</taxon>
        <taxon>Gordonia</taxon>
    </lineage>
</organism>
<dbReference type="EMBL" id="BAOP01000004">
    <property type="protein sequence ID" value="GAC78793.1"/>
    <property type="molecule type" value="Genomic_DNA"/>
</dbReference>
<gene>
    <name evidence="1" type="ORF">GM1_004_02380</name>
</gene>
<evidence type="ECO:0008006" key="3">
    <source>
        <dbReference type="Google" id="ProtNLM"/>
    </source>
</evidence>
<evidence type="ECO:0000313" key="2">
    <source>
        <dbReference type="Proteomes" id="UP000035009"/>
    </source>
</evidence>
<name>M3VAF2_GORML</name>
<dbReference type="RefSeq" id="WP_008376924.1">
    <property type="nucleotide sequence ID" value="NZ_BAOP01000004.1"/>
</dbReference>
<dbReference type="AlphaFoldDB" id="M3VAF2"/>
<accession>M3VAF2</accession>